<gene>
    <name evidence="1" type="ORF">CKY02_05525</name>
</gene>
<proteinExistence type="predicted"/>
<protein>
    <submittedName>
        <fullName evidence="1">Uncharacterized protein</fullName>
    </submittedName>
</protein>
<evidence type="ECO:0000313" key="1">
    <source>
        <dbReference type="EMBL" id="RAX13578.1"/>
    </source>
</evidence>
<reference evidence="1 2" key="1">
    <citation type="journal article" date="2018" name="Int. J. Syst. Evol. Microbiol.">
        <title>Whole-genome-based revisit of Photorhabdus phylogeny: proposal for the elevation of most Photorhabdus subspecies to the species level and description of one novel species Photorhabdus bodei sp. nov., and one novel subspecies Photorhabdus laumondii subsp. clarkei subsp. nov.</title>
        <authorList>
            <person name="Machado R.A.R."/>
            <person name="Wuthrich D."/>
            <person name="Kuhnert P."/>
            <person name="Arce C.C.M."/>
            <person name="Thonen L."/>
            <person name="Ruiz C."/>
            <person name="Zhang X."/>
            <person name="Robert C.A.M."/>
            <person name="Karimi J."/>
            <person name="Kamali S."/>
            <person name="Ma J."/>
            <person name="Bruggmann R."/>
            <person name="Erb M."/>
        </authorList>
    </citation>
    <scope>NUCLEOTIDE SEQUENCE [LARGE SCALE GENOMIC DNA]</scope>
    <source>
        <strain evidence="1 2">LJ24-63</strain>
    </source>
</reference>
<comment type="caution">
    <text evidence="1">The sequence shown here is derived from an EMBL/GenBank/DDBJ whole genome shotgun (WGS) entry which is preliminary data.</text>
</comment>
<evidence type="ECO:0000313" key="2">
    <source>
        <dbReference type="Proteomes" id="UP000250919"/>
    </source>
</evidence>
<accession>A0A329XEI8</accession>
<organism evidence="1 2">
    <name type="scientific">Photorhabdus bodei</name>
    <dbReference type="NCBI Taxonomy" id="2029681"/>
    <lineage>
        <taxon>Bacteria</taxon>
        <taxon>Pseudomonadati</taxon>
        <taxon>Pseudomonadota</taxon>
        <taxon>Gammaproteobacteria</taxon>
        <taxon>Enterobacterales</taxon>
        <taxon>Morganellaceae</taxon>
        <taxon>Photorhabdus</taxon>
    </lineage>
</organism>
<name>A0A329XEI8_9GAMM</name>
<sequence>MITVKQLVEINKNSNNQKNILHENLFDSVLYTENSVFRNIRNKTIELGYRFNCKPDALWLQYRSFSLMSLTDILAQKSVPFCDNVSFLEKTVERGLNFNVDLAFLTTGMTRNPLFHESCHCVADNVLFRNTLGVSTEEQAIRYLFAEAYCFCLFQFCGLEAKSKESLIGCIINDIAILTPELNAFRQALQRFGQHNTMMIYMISHMLCMSQVVMRDVNHQLLSQYTDMAYTSENEELINKLISMGYSILPSFSTTVQAIFYTFVDLPRPTPEVTLSLFTDNKFNHYFQEQSFVLADLALKG</sequence>
<dbReference type="AlphaFoldDB" id="A0A329XEI8"/>
<dbReference type="EMBL" id="NSCM01000005">
    <property type="protein sequence ID" value="RAX13578.1"/>
    <property type="molecule type" value="Genomic_DNA"/>
</dbReference>
<dbReference type="Proteomes" id="UP000250919">
    <property type="component" value="Unassembled WGS sequence"/>
</dbReference>